<keyword evidence="1" id="KW-0614">Plasmid</keyword>
<name>V9Z588_9ACTN</name>
<accession>V9Z588</accession>
<evidence type="ECO:0000313" key="1">
    <source>
        <dbReference type="EMBL" id="AHE39159.1"/>
    </source>
</evidence>
<protein>
    <submittedName>
        <fullName evidence="1">Putative membrane protein</fullName>
    </submittedName>
</protein>
<reference evidence="1" key="1">
    <citation type="submission" date="2013-09" db="EMBL/GenBank/DDBJ databases">
        <title>Complete nucleotide sequence of Streptomyces linear plasmid pFRL3.</title>
        <authorList>
            <person name="Chen Z."/>
            <person name="Fang P."/>
            <person name="Qin Z."/>
        </authorList>
    </citation>
    <scope>NUCLEOTIDE SEQUENCE</scope>
    <source>
        <plasmid evidence="1">pFRL3</plasmid>
    </source>
</reference>
<geneLocation type="plasmid" evidence="1">
    <name>pFRL3</name>
</geneLocation>
<dbReference type="EMBL" id="KF602048">
    <property type="protein sequence ID" value="AHE39159.1"/>
    <property type="molecule type" value="Genomic_DNA"/>
</dbReference>
<dbReference type="AlphaFoldDB" id="V9Z588"/>
<sequence length="139" mass="14779">MVSIASFVDQHTTCLDLTPGREYDAAGRSAAWGGEEALDPSWGIAERAVCEDRFADAVALLKVRDMKTFQAAVKEDGHADFLVGRDFAVVPVNGRTVQDLAGAGLKFLTCDPDFSAPSGYSTARAFVDGCVLSNYVPAT</sequence>
<gene>
    <name evidence="1" type="ORF">pFRL3_382c</name>
</gene>
<organism evidence="1">
    <name type="scientific">Streptomyces sp. FR1</name>
    <dbReference type="NCBI Taxonomy" id="349971"/>
    <lineage>
        <taxon>Bacteria</taxon>
        <taxon>Bacillati</taxon>
        <taxon>Actinomycetota</taxon>
        <taxon>Actinomycetes</taxon>
        <taxon>Kitasatosporales</taxon>
        <taxon>Streptomycetaceae</taxon>
        <taxon>Streptomyces</taxon>
    </lineage>
</organism>
<proteinExistence type="predicted"/>